<dbReference type="SUPFAM" id="SSF56059">
    <property type="entry name" value="Glutathione synthetase ATP-binding domain-like"/>
    <property type="match status" value="1"/>
</dbReference>
<proteinExistence type="predicted"/>
<dbReference type="EMBL" id="WXEX01000001">
    <property type="protein sequence ID" value="MZP41810.1"/>
    <property type="molecule type" value="Genomic_DNA"/>
</dbReference>
<dbReference type="Gene3D" id="3.30.470.20">
    <property type="entry name" value="ATP-grasp fold, B domain"/>
    <property type="match status" value="1"/>
</dbReference>
<dbReference type="PANTHER" id="PTHR43585:SF2">
    <property type="entry name" value="ATP-GRASP ENZYME FSQD"/>
    <property type="match status" value="1"/>
</dbReference>
<gene>
    <name evidence="6" type="ORF">GTO89_02035</name>
</gene>
<reference evidence="6 7" key="1">
    <citation type="submission" date="2020-01" db="EMBL/GenBank/DDBJ databases">
        <title>Whole genome sequence of Heliobacterium gestii DSM 11169.</title>
        <authorList>
            <person name="Kyndt J.A."/>
            <person name="Meyer T.E."/>
        </authorList>
    </citation>
    <scope>NUCLEOTIDE SEQUENCE [LARGE SCALE GENOMIC DNA]</scope>
    <source>
        <strain evidence="6 7">DSM 11169</strain>
    </source>
</reference>
<dbReference type="Pfam" id="PF13535">
    <property type="entry name" value="ATP-grasp_4"/>
    <property type="match status" value="1"/>
</dbReference>
<dbReference type="InterPro" id="IPR011761">
    <property type="entry name" value="ATP-grasp"/>
</dbReference>
<dbReference type="OrthoDB" id="9813261at2"/>
<protein>
    <submittedName>
        <fullName evidence="6">ATP-grasp domain-containing protein</fullName>
    </submittedName>
</protein>
<name>A0A845LA48_HELGE</name>
<dbReference type="RefSeq" id="WP_161260376.1">
    <property type="nucleotide sequence ID" value="NZ_JAFBDC010000001.1"/>
</dbReference>
<organism evidence="6 7">
    <name type="scientific">Heliomicrobium gestii</name>
    <name type="common">Heliobacterium gestii</name>
    <dbReference type="NCBI Taxonomy" id="2699"/>
    <lineage>
        <taxon>Bacteria</taxon>
        <taxon>Bacillati</taxon>
        <taxon>Bacillota</taxon>
        <taxon>Clostridia</taxon>
        <taxon>Eubacteriales</taxon>
        <taxon>Heliobacteriaceae</taxon>
        <taxon>Heliomicrobium</taxon>
    </lineage>
</organism>
<evidence type="ECO:0000256" key="1">
    <source>
        <dbReference type="ARBA" id="ARBA00022598"/>
    </source>
</evidence>
<dbReference type="AlphaFoldDB" id="A0A845LA48"/>
<feature type="domain" description="ATP-grasp" evidence="5">
    <location>
        <begin position="118"/>
        <end position="324"/>
    </location>
</feature>
<evidence type="ECO:0000256" key="2">
    <source>
        <dbReference type="ARBA" id="ARBA00022741"/>
    </source>
</evidence>
<keyword evidence="1" id="KW-0436">Ligase</keyword>
<comment type="caution">
    <text evidence="6">The sequence shown here is derived from an EMBL/GenBank/DDBJ whole genome shotgun (WGS) entry which is preliminary data.</text>
</comment>
<dbReference type="PROSITE" id="PS50975">
    <property type="entry name" value="ATP_GRASP"/>
    <property type="match status" value="1"/>
</dbReference>
<accession>A0A845LA48</accession>
<evidence type="ECO:0000313" key="6">
    <source>
        <dbReference type="EMBL" id="MZP41810.1"/>
    </source>
</evidence>
<evidence type="ECO:0000256" key="3">
    <source>
        <dbReference type="ARBA" id="ARBA00022840"/>
    </source>
</evidence>
<keyword evidence="7" id="KW-1185">Reference proteome</keyword>
<keyword evidence="2 4" id="KW-0547">Nucleotide-binding</keyword>
<dbReference type="GO" id="GO:0016874">
    <property type="term" value="F:ligase activity"/>
    <property type="evidence" value="ECO:0007669"/>
    <property type="project" value="UniProtKB-KW"/>
</dbReference>
<evidence type="ECO:0000256" key="4">
    <source>
        <dbReference type="PROSITE-ProRule" id="PRU00409"/>
    </source>
</evidence>
<evidence type="ECO:0000259" key="5">
    <source>
        <dbReference type="PROSITE" id="PS50975"/>
    </source>
</evidence>
<evidence type="ECO:0000313" key="7">
    <source>
        <dbReference type="Proteomes" id="UP000471031"/>
    </source>
</evidence>
<dbReference type="GO" id="GO:0046872">
    <property type="term" value="F:metal ion binding"/>
    <property type="evidence" value="ECO:0007669"/>
    <property type="project" value="InterPro"/>
</dbReference>
<dbReference type="Proteomes" id="UP000471031">
    <property type="component" value="Unassembled WGS sequence"/>
</dbReference>
<dbReference type="InterPro" id="IPR052032">
    <property type="entry name" value="ATP-dep_AA_Ligase"/>
</dbReference>
<dbReference type="GO" id="GO:0005524">
    <property type="term" value="F:ATP binding"/>
    <property type="evidence" value="ECO:0007669"/>
    <property type="project" value="UniProtKB-UniRule"/>
</dbReference>
<dbReference type="PANTHER" id="PTHR43585">
    <property type="entry name" value="FUMIPYRROLE BIOSYNTHESIS PROTEIN C"/>
    <property type="match status" value="1"/>
</dbReference>
<keyword evidence="3 4" id="KW-0067">ATP-binding</keyword>
<sequence>MKNCGVLALVHQGKSWCKEIHRKLKQLGLETYIITTQYENDADVVDIKDTVEWFETVDGSTLSREKVFDVIAQLESDGKKVVACIAPIEAQRLISAEVNMWLGAKDCSPASIMIALDKYLCRKALIDAGCSKVRIEELTESSYDIAKNQSESKFIKPRRAAYSFGTFKLDSSRSISDIEILTREMQEDPYVKLLTKDGVEFVIEDEIVGVEYSAEMIAYNGEGYIVAIHQKEISQSELTVLEDRFYNPSDLNTTEITDLAIFLKRCLQTLSFHYGCFHVEFKKTAKGWEIIEVNPRPGGVLINDSIRIRSGRESLIELWLYVLLLHVTELNTINLLAKASATFVENRIVSRESEIGMFQKTYFAERGKTVSSVKKNRLSVEPDIYFCNVKKGDTIPNTHKEHLVCCALWKYPVNDRERLEEIKAQSDNLFEICYND</sequence>